<dbReference type="InterPro" id="IPR050611">
    <property type="entry name" value="ABCF"/>
</dbReference>
<keyword evidence="3 6" id="KW-0067">ATP-binding</keyword>
<feature type="domain" description="ABC transporter" evidence="5">
    <location>
        <begin position="6"/>
        <end position="236"/>
    </location>
</feature>
<dbReference type="PROSITE" id="PS50893">
    <property type="entry name" value="ABC_TRANSPORTER_2"/>
    <property type="match status" value="1"/>
</dbReference>
<organism evidence="6 7">
    <name type="scientific">Ricinus communis</name>
    <name type="common">Castor bean</name>
    <dbReference type="NCBI Taxonomy" id="3988"/>
    <lineage>
        <taxon>Eukaryota</taxon>
        <taxon>Viridiplantae</taxon>
        <taxon>Streptophyta</taxon>
        <taxon>Embryophyta</taxon>
        <taxon>Tracheophyta</taxon>
        <taxon>Spermatophyta</taxon>
        <taxon>Magnoliopsida</taxon>
        <taxon>eudicotyledons</taxon>
        <taxon>Gunneridae</taxon>
        <taxon>Pentapetalae</taxon>
        <taxon>rosids</taxon>
        <taxon>fabids</taxon>
        <taxon>Malpighiales</taxon>
        <taxon>Euphorbiaceae</taxon>
        <taxon>Acalyphoideae</taxon>
        <taxon>Acalypheae</taxon>
        <taxon>Ricinus</taxon>
    </lineage>
</organism>
<accession>B9THN6</accession>
<feature type="compositionally biased region" description="Basic and acidic residues" evidence="4">
    <location>
        <begin position="234"/>
        <end position="275"/>
    </location>
</feature>
<name>B9THN6_RICCO</name>
<keyword evidence="1" id="KW-0677">Repeat</keyword>
<evidence type="ECO:0000259" key="5">
    <source>
        <dbReference type="PROSITE" id="PS50893"/>
    </source>
</evidence>
<evidence type="ECO:0000256" key="3">
    <source>
        <dbReference type="ARBA" id="ARBA00022840"/>
    </source>
</evidence>
<dbReference type="FunFam" id="3.40.50.300:FF:001320">
    <property type="entry name" value="Heme ABC transporter ATP-binding protein"/>
    <property type="match status" value="1"/>
</dbReference>
<dbReference type="Pfam" id="PF00005">
    <property type="entry name" value="ABC_tran"/>
    <property type="match status" value="2"/>
</dbReference>
<dbReference type="PANTHER" id="PTHR19211:SF6">
    <property type="entry name" value="BLL7188 PROTEIN"/>
    <property type="match status" value="1"/>
</dbReference>
<dbReference type="Proteomes" id="UP000008311">
    <property type="component" value="Unassembled WGS sequence"/>
</dbReference>
<sequence length="398" mass="42985">MAHTYLTLEGVSFTLADGRILFHDLNDVVDQRRTGLVGRNGAGKSVLARLMAGELAPSSGRIARHGAVHYLSQQIAQHGTVATLAGVDAVLAALARIEGGSADPADFDVVGDRWDIRERLQAELDRHGLPHLRADTPASGLSGGEAMRVSLVAAWLSDAALLILDEPSNHLDRANRVALMAQLRRWPNGLLVVSHDRALLEQMERIVELSPLGLRSYGGGYALYADCKRVERDSAQRQLDQRKLERKRETQAMREQQERQERRAAQGASDSREANQAKILLGGQKNRAQGTAGKLRQQHAAQQEALSQRVQEAAQQVAPNAAIVMHALGGPQAARLRLAELDDVVLPYAPPATRRISLTVSGQQRIGVVGPNGCGKSTLLKLLAGQVAPLSGHCEVRA</sequence>
<evidence type="ECO:0000313" key="6">
    <source>
        <dbReference type="EMBL" id="EEF24628.1"/>
    </source>
</evidence>
<dbReference type="GO" id="GO:0005524">
    <property type="term" value="F:ATP binding"/>
    <property type="evidence" value="ECO:0000318"/>
    <property type="project" value="GO_Central"/>
</dbReference>
<feature type="region of interest" description="Disordered" evidence="4">
    <location>
        <begin position="234"/>
        <end position="303"/>
    </location>
</feature>
<dbReference type="Gene3D" id="3.40.50.300">
    <property type="entry name" value="P-loop containing nucleotide triphosphate hydrolases"/>
    <property type="match status" value="2"/>
</dbReference>
<dbReference type="GO" id="GO:0016887">
    <property type="term" value="F:ATP hydrolysis activity"/>
    <property type="evidence" value="ECO:0007669"/>
    <property type="project" value="InterPro"/>
</dbReference>
<feature type="non-terminal residue" evidence="6">
    <location>
        <position position="398"/>
    </location>
</feature>
<evidence type="ECO:0000256" key="1">
    <source>
        <dbReference type="ARBA" id="ARBA00022737"/>
    </source>
</evidence>
<evidence type="ECO:0000313" key="7">
    <source>
        <dbReference type="Proteomes" id="UP000008311"/>
    </source>
</evidence>
<dbReference type="SMART" id="SM00382">
    <property type="entry name" value="AAA"/>
    <property type="match status" value="1"/>
</dbReference>
<dbReference type="InterPro" id="IPR003439">
    <property type="entry name" value="ABC_transporter-like_ATP-bd"/>
</dbReference>
<dbReference type="PROSITE" id="PS00211">
    <property type="entry name" value="ABC_TRANSPORTER_1"/>
    <property type="match status" value="1"/>
</dbReference>
<dbReference type="EMBL" id="EQ981704">
    <property type="protein sequence ID" value="EEF24628.1"/>
    <property type="molecule type" value="Genomic_DNA"/>
</dbReference>
<dbReference type="CDD" id="cd03221">
    <property type="entry name" value="ABCF_EF-3"/>
    <property type="match status" value="1"/>
</dbReference>
<dbReference type="AlphaFoldDB" id="B9THN6"/>
<dbReference type="SUPFAM" id="SSF52540">
    <property type="entry name" value="P-loop containing nucleoside triphosphate hydrolases"/>
    <property type="match status" value="2"/>
</dbReference>
<keyword evidence="2" id="KW-0547">Nucleotide-binding</keyword>
<evidence type="ECO:0000256" key="2">
    <source>
        <dbReference type="ARBA" id="ARBA00022741"/>
    </source>
</evidence>
<reference evidence="7" key="1">
    <citation type="journal article" date="2010" name="Nat. Biotechnol.">
        <title>Draft genome sequence of the oilseed species Ricinus communis.</title>
        <authorList>
            <person name="Chan A.P."/>
            <person name="Crabtree J."/>
            <person name="Zhao Q."/>
            <person name="Lorenzi H."/>
            <person name="Orvis J."/>
            <person name="Puiu D."/>
            <person name="Melake-Berhan A."/>
            <person name="Jones K.M."/>
            <person name="Redman J."/>
            <person name="Chen G."/>
            <person name="Cahoon E.B."/>
            <person name="Gedil M."/>
            <person name="Stanke M."/>
            <person name="Haas B.J."/>
            <person name="Wortman J.R."/>
            <person name="Fraser-Liggett C.M."/>
            <person name="Ravel J."/>
            <person name="Rabinowicz P.D."/>
        </authorList>
    </citation>
    <scope>NUCLEOTIDE SEQUENCE [LARGE SCALE GENOMIC DNA]</scope>
    <source>
        <strain evidence="7">cv. Hale</strain>
    </source>
</reference>
<protein>
    <submittedName>
        <fullName evidence="6">ATP-binding protein chvD, putative</fullName>
    </submittedName>
</protein>
<keyword evidence="7" id="KW-1185">Reference proteome</keyword>
<dbReference type="InterPro" id="IPR027417">
    <property type="entry name" value="P-loop_NTPase"/>
</dbReference>
<dbReference type="PANTHER" id="PTHR19211">
    <property type="entry name" value="ATP-BINDING TRANSPORT PROTEIN-RELATED"/>
    <property type="match status" value="1"/>
</dbReference>
<dbReference type="STRING" id="3988.B9THN6"/>
<evidence type="ECO:0000256" key="4">
    <source>
        <dbReference type="SAM" id="MobiDB-lite"/>
    </source>
</evidence>
<dbReference type="InterPro" id="IPR003593">
    <property type="entry name" value="AAA+_ATPase"/>
</dbReference>
<dbReference type="eggNOG" id="KOG0062">
    <property type="taxonomic scope" value="Eukaryota"/>
</dbReference>
<dbReference type="InterPro" id="IPR017871">
    <property type="entry name" value="ABC_transporter-like_CS"/>
</dbReference>
<gene>
    <name evidence="6" type="ORF">RCOM_1854980</name>
</gene>
<dbReference type="InParanoid" id="B9THN6"/>
<proteinExistence type="predicted"/>